<feature type="transmembrane region" description="Helical" evidence="2">
    <location>
        <begin position="149"/>
        <end position="170"/>
    </location>
</feature>
<reference evidence="3 4" key="1">
    <citation type="submission" date="2013-07" db="EMBL/GenBank/DDBJ databases">
        <title>The Genome Sequence of Kwoniella mangroviensis CBS10435.</title>
        <authorList>
            <consortium name="The Broad Institute Genome Sequencing Platform"/>
            <person name="Cuomo C."/>
            <person name="Litvintseva A."/>
            <person name="Chen Y."/>
            <person name="Heitman J."/>
            <person name="Sun S."/>
            <person name="Springer D."/>
            <person name="Dromer F."/>
            <person name="Young S.K."/>
            <person name="Zeng Q."/>
            <person name="Gargeya S."/>
            <person name="Fitzgerald M."/>
            <person name="Abouelleil A."/>
            <person name="Alvarado L."/>
            <person name="Berlin A.M."/>
            <person name="Chapman S.B."/>
            <person name="Dewar J."/>
            <person name="Goldberg J."/>
            <person name="Griggs A."/>
            <person name="Gujja S."/>
            <person name="Hansen M."/>
            <person name="Howarth C."/>
            <person name="Imamovic A."/>
            <person name="Larimer J."/>
            <person name="McCowan C."/>
            <person name="Murphy C."/>
            <person name="Pearson M."/>
            <person name="Priest M."/>
            <person name="Roberts A."/>
            <person name="Saif S."/>
            <person name="Shea T."/>
            <person name="Sykes S."/>
            <person name="Wortman J."/>
            <person name="Nusbaum C."/>
            <person name="Birren B."/>
        </authorList>
    </citation>
    <scope>NUCLEOTIDE SEQUENCE [LARGE SCALE GENOMIC DNA]</scope>
    <source>
        <strain evidence="3 4">CBS 10435</strain>
    </source>
</reference>
<feature type="region of interest" description="Disordered" evidence="1">
    <location>
        <begin position="607"/>
        <end position="660"/>
    </location>
</feature>
<evidence type="ECO:0000313" key="4">
    <source>
        <dbReference type="Proteomes" id="UP000092583"/>
    </source>
</evidence>
<feature type="compositionally biased region" description="Polar residues" evidence="1">
    <location>
        <begin position="540"/>
        <end position="557"/>
    </location>
</feature>
<dbReference type="EMBL" id="KI669462">
    <property type="protein sequence ID" value="OCF58559.1"/>
    <property type="molecule type" value="Genomic_DNA"/>
</dbReference>
<sequence>MTITTWDLTVIIIPPRLDTIRTEDTVLALISPLPLLFFHLTLTSYLLEIRSSLPTTLQSRSSIFLFGILFAPLIPISLAVGILPSFLSLNYFKSRSEEVFIRFAKPSDERLFDIFLYVGSISSMVYILLVILLSYWAKFDDPNDRKKNKVIYTLIGGMILANVEIGLSLLRSQTFIILLSRRTIHLVSRVCLAIGFLIWYRLERISNIVGVKRKKKGRDTINTFGTPASTFGMGSAPNSSLVERKTTSATKRSQKTKLQIGNPIEGTFQKLTVDGNGVDGLPSAKFGMGMIVSQIAGIGNPMIVGVKKGKVEKVVVKRPTRRPPVLSFTPSTFTQSSLDALVSRSRPSDAEPIQPNTAISRSTTSAKKNVGSIYRPDRISVDESDLALWPPPSTIEYQSDIYKQPLYDVDTKPGSILPSTSNIRPPNMPRTNSIKRKAVPMLDNQPSKRISNYFTSLQSPQRPPGQAQSQLQSQSQRDTGRLSVQPEIQQLGGQTRVRSGTATERGIWFSNPTGSLSPLDRPSMIYRRSTDPSQAVYPSPTASSTLEGPTLTPSPSGRETPRENHHQEESPSGVIQHEHPHHNQNQYSITSMYSNNQTTRTYSSSISKDLFYNPPRRSTSTESRSSPTKVSSPSPLSASSPNSLTVFNQTTGSDDRGRQSELQTVLARLRKLRRETGLNSDFDLDLELQSERERESSVYEIDLKNKPWMRNKGSIATGTVSLDSDYTFDEDDDGISENLTPVAEIRLVNTGRRNYGGVV</sequence>
<feature type="region of interest" description="Disordered" evidence="1">
    <location>
        <begin position="412"/>
        <end position="579"/>
    </location>
</feature>
<feature type="transmembrane region" description="Helical" evidence="2">
    <location>
        <begin position="114"/>
        <end position="137"/>
    </location>
</feature>
<feature type="compositionally biased region" description="Basic and acidic residues" evidence="1">
    <location>
        <begin position="559"/>
        <end position="569"/>
    </location>
</feature>
<keyword evidence="2" id="KW-0812">Transmembrane</keyword>
<feature type="compositionally biased region" description="Polar residues" evidence="1">
    <location>
        <begin position="486"/>
        <end position="502"/>
    </location>
</feature>
<organism evidence="3 4">
    <name type="scientific">Kwoniella mangroviensis CBS 10435</name>
    <dbReference type="NCBI Taxonomy" id="1331196"/>
    <lineage>
        <taxon>Eukaryota</taxon>
        <taxon>Fungi</taxon>
        <taxon>Dikarya</taxon>
        <taxon>Basidiomycota</taxon>
        <taxon>Agaricomycotina</taxon>
        <taxon>Tremellomycetes</taxon>
        <taxon>Tremellales</taxon>
        <taxon>Cryptococcaceae</taxon>
        <taxon>Kwoniella</taxon>
    </lineage>
</organism>
<feature type="region of interest" description="Disordered" evidence="1">
    <location>
        <begin position="235"/>
        <end position="256"/>
    </location>
</feature>
<dbReference type="AlphaFoldDB" id="A0A1B9ISP9"/>
<gene>
    <name evidence="3" type="ORF">L486_04592</name>
</gene>
<feature type="region of interest" description="Disordered" evidence="1">
    <location>
        <begin position="344"/>
        <end position="366"/>
    </location>
</feature>
<name>A0A1B9ISP9_9TREE</name>
<protein>
    <submittedName>
        <fullName evidence="3">Uncharacterized protein</fullName>
    </submittedName>
</protein>
<evidence type="ECO:0000313" key="3">
    <source>
        <dbReference type="EMBL" id="OCF58559.1"/>
    </source>
</evidence>
<proteinExistence type="predicted"/>
<keyword evidence="2" id="KW-1133">Transmembrane helix</keyword>
<evidence type="ECO:0000256" key="2">
    <source>
        <dbReference type="SAM" id="Phobius"/>
    </source>
</evidence>
<feature type="compositionally biased region" description="Low complexity" evidence="1">
    <location>
        <begin position="466"/>
        <end position="476"/>
    </location>
</feature>
<dbReference type="OrthoDB" id="2564790at2759"/>
<feature type="compositionally biased region" description="Polar residues" evidence="1">
    <location>
        <begin position="444"/>
        <end position="460"/>
    </location>
</feature>
<keyword evidence="4" id="KW-1185">Reference proteome</keyword>
<feature type="compositionally biased region" description="Polar residues" evidence="1">
    <location>
        <begin position="236"/>
        <end position="256"/>
    </location>
</feature>
<feature type="compositionally biased region" description="Polar residues" evidence="1">
    <location>
        <begin position="354"/>
        <end position="366"/>
    </location>
</feature>
<feature type="compositionally biased region" description="Low complexity" evidence="1">
    <location>
        <begin position="614"/>
        <end position="643"/>
    </location>
</feature>
<keyword evidence="2" id="KW-0472">Membrane</keyword>
<reference evidence="4" key="2">
    <citation type="submission" date="2013-12" db="EMBL/GenBank/DDBJ databases">
        <title>Evolution of pathogenesis and genome organization in the Tremellales.</title>
        <authorList>
            <person name="Cuomo C."/>
            <person name="Litvintseva A."/>
            <person name="Heitman J."/>
            <person name="Chen Y."/>
            <person name="Sun S."/>
            <person name="Springer D."/>
            <person name="Dromer F."/>
            <person name="Young S."/>
            <person name="Zeng Q."/>
            <person name="Chapman S."/>
            <person name="Gujja S."/>
            <person name="Saif S."/>
            <person name="Birren B."/>
        </authorList>
    </citation>
    <scope>NUCLEOTIDE SEQUENCE [LARGE SCALE GENOMIC DNA]</scope>
    <source>
        <strain evidence="4">CBS 10435</strain>
    </source>
</reference>
<feature type="transmembrane region" description="Helical" evidence="2">
    <location>
        <begin position="63"/>
        <end position="93"/>
    </location>
</feature>
<dbReference type="Proteomes" id="UP000092583">
    <property type="component" value="Unassembled WGS sequence"/>
</dbReference>
<feature type="compositionally biased region" description="Polar residues" evidence="1">
    <location>
        <begin position="417"/>
        <end position="432"/>
    </location>
</feature>
<dbReference type="STRING" id="1331196.A0A1B9ISP9"/>
<accession>A0A1B9ISP9</accession>
<feature type="transmembrane region" description="Helical" evidence="2">
    <location>
        <begin position="26"/>
        <end position="47"/>
    </location>
</feature>
<evidence type="ECO:0000256" key="1">
    <source>
        <dbReference type="SAM" id="MobiDB-lite"/>
    </source>
</evidence>